<evidence type="ECO:0000256" key="1">
    <source>
        <dbReference type="ARBA" id="ARBA00004186"/>
    </source>
</evidence>
<evidence type="ECO:0000256" key="3">
    <source>
        <dbReference type="ARBA" id="ARBA00022553"/>
    </source>
</evidence>
<keyword evidence="5" id="KW-0221">Differentiation</keyword>
<evidence type="ECO:0000256" key="11">
    <source>
        <dbReference type="ARBA" id="ARBA00061841"/>
    </source>
</evidence>
<dbReference type="InterPro" id="IPR011050">
    <property type="entry name" value="Pectin_lyase_fold/virulence"/>
</dbReference>
<dbReference type="Proteomes" id="UP000515152">
    <property type="component" value="Chromosome 25"/>
</dbReference>
<keyword evidence="7" id="KW-0007">Acetylation</keyword>
<comment type="subunit">
    <text evidence="11">Interacts with HSPA2; this interaction may promote the recruitment of HSPA2 to the spindle.</text>
</comment>
<evidence type="ECO:0000256" key="14">
    <source>
        <dbReference type="SAM" id="MobiDB-lite"/>
    </source>
</evidence>
<dbReference type="SMART" id="SM00710">
    <property type="entry name" value="PbH1"/>
    <property type="match status" value="5"/>
</dbReference>
<keyword evidence="6" id="KW-0744">Spermatogenesis</keyword>
<evidence type="ECO:0000256" key="5">
    <source>
        <dbReference type="ARBA" id="ARBA00022782"/>
    </source>
</evidence>
<evidence type="ECO:0000256" key="8">
    <source>
        <dbReference type="ARBA" id="ARBA00023054"/>
    </source>
</evidence>
<feature type="domain" description="Carbohydrate-binding/sugar hydrolysis" evidence="15">
    <location>
        <begin position="371"/>
        <end position="531"/>
    </location>
</feature>
<evidence type="ECO:0000256" key="7">
    <source>
        <dbReference type="ARBA" id="ARBA00022990"/>
    </source>
</evidence>
<keyword evidence="8" id="KW-0175">Coiled coil</keyword>
<keyword evidence="4" id="KW-0677">Repeat</keyword>
<accession>A0A6P3VUS4</accession>
<evidence type="ECO:0000256" key="10">
    <source>
        <dbReference type="ARBA" id="ARBA00054357"/>
    </source>
</evidence>
<dbReference type="RefSeq" id="XP_012681861.2">
    <property type="nucleotide sequence ID" value="XM_012826407.3"/>
</dbReference>
<dbReference type="InterPro" id="IPR057508">
    <property type="entry name" value="SHCBP-like_N"/>
</dbReference>
<dbReference type="PANTHER" id="PTHR14695:SF7">
    <property type="entry name" value="TESTICULAR SPINDLE-ASSOCIATED PROTEIN SHCBP1L"/>
    <property type="match status" value="1"/>
</dbReference>
<proteinExistence type="predicted"/>
<name>A0A6P3VUS4_CLUHA</name>
<dbReference type="PANTHER" id="PTHR14695">
    <property type="entry name" value="SHC SH2-DOMAIN BINDING PROTEIN 1-RELATED"/>
    <property type="match status" value="1"/>
</dbReference>
<dbReference type="SMART" id="SM00722">
    <property type="entry name" value="CASH"/>
    <property type="match status" value="1"/>
</dbReference>
<comment type="function">
    <text evidence="10">Testis-specific spindle-associated factor that plays a role in spermatogenesis. In association with HSPA2, participates in the maintenance of spindle integrity during meiosis in male germ cells.</text>
</comment>
<dbReference type="Pfam" id="PF23762">
    <property type="entry name" value="SHCBP_N"/>
    <property type="match status" value="1"/>
</dbReference>
<organism evidence="16 17">
    <name type="scientific">Clupea harengus</name>
    <name type="common">Atlantic herring</name>
    <dbReference type="NCBI Taxonomy" id="7950"/>
    <lineage>
        <taxon>Eukaryota</taxon>
        <taxon>Metazoa</taxon>
        <taxon>Chordata</taxon>
        <taxon>Craniata</taxon>
        <taxon>Vertebrata</taxon>
        <taxon>Euteleostomi</taxon>
        <taxon>Actinopterygii</taxon>
        <taxon>Neopterygii</taxon>
        <taxon>Teleostei</taxon>
        <taxon>Clupei</taxon>
        <taxon>Clupeiformes</taxon>
        <taxon>Clupeoidei</taxon>
        <taxon>Clupeidae</taxon>
        <taxon>Clupea</taxon>
    </lineage>
</organism>
<dbReference type="GeneID" id="105899239"/>
<evidence type="ECO:0000256" key="13">
    <source>
        <dbReference type="ARBA" id="ARBA00079389"/>
    </source>
</evidence>
<reference evidence="17" key="1">
    <citation type="submission" date="2025-08" db="UniProtKB">
        <authorList>
            <consortium name="RefSeq"/>
        </authorList>
    </citation>
    <scope>IDENTIFICATION</scope>
</reference>
<keyword evidence="2" id="KW-0963">Cytoplasm</keyword>
<dbReference type="InterPro" id="IPR039448">
    <property type="entry name" value="Beta_helix"/>
</dbReference>
<evidence type="ECO:0000256" key="12">
    <source>
        <dbReference type="ARBA" id="ARBA00074550"/>
    </source>
</evidence>
<dbReference type="GO" id="GO:0072687">
    <property type="term" value="C:meiotic spindle"/>
    <property type="evidence" value="ECO:0007669"/>
    <property type="project" value="TreeGrafter"/>
</dbReference>
<evidence type="ECO:0000313" key="16">
    <source>
        <dbReference type="Proteomes" id="UP000515152"/>
    </source>
</evidence>
<dbReference type="GO" id="GO:0007112">
    <property type="term" value="P:male meiosis cytokinesis"/>
    <property type="evidence" value="ECO:0007669"/>
    <property type="project" value="TreeGrafter"/>
</dbReference>
<keyword evidence="3" id="KW-0597">Phosphoprotein</keyword>
<evidence type="ECO:0000256" key="2">
    <source>
        <dbReference type="ARBA" id="ARBA00022490"/>
    </source>
</evidence>
<evidence type="ECO:0000313" key="17">
    <source>
        <dbReference type="RefSeq" id="XP_012681861.2"/>
    </source>
</evidence>
<dbReference type="Gene3D" id="2.160.20.10">
    <property type="entry name" value="Single-stranded right-handed beta-helix, Pectin lyase-like"/>
    <property type="match status" value="1"/>
</dbReference>
<dbReference type="InterPro" id="IPR006626">
    <property type="entry name" value="PbH1"/>
</dbReference>
<sequence length="651" mass="72034">MATCADSDVPVTLDERDFVESPEENYSVTNEDYCKTPQSSEGNPKTPPNSPIREMACSSVSANVTTPKGARSKMPMARKLLTPNPDGEDPDDIIEEAEMLPHIYISQKSYSFEERVELHCDKIIGACSAEDADEAISYYITDKLVDAPFWTAVWKTAPEVLLITPNGDIGDLPFVGVLVQVNCTGCDGKTLPLRVSVSIAEPYSSNIANLPRELVEEILREHDYTVPILDVYPIEGLGPDEDNIAEALEHARFFYDFLWRDWDDEEDCDEYAGVIEKRIQLHYEIQDGTIPGPISERYRRTLEEYRNKRMELTKFQSRIRGDASPGEAVECWKKYYEMSMLCGLVKFWEDLRLRSHGPFYPRIYKRRKGQRLSGKVVTHIVAQMMTTDMIKSFSEDTLIQQHETLPAALDACYSGDIVVIFPGDYKAAALASLTDDITIKGSGQRGKVVIFSHPAHDNFVASKAAHVTLQNLTLVQRGTCDGIVVVESGRMTLENCVLRCEGTGVCVLTGASLIMSSCEVTGAQGAGIELYPGSSAELNGNEIHHCSNQSTKDIKSALGGINMKVLPQPQLKLSNNHIHDNHGYGVTILVPDNSPCSGTQDELESTAAGDQSETDQLSKAIQKLSLEIHTNKIESNSLGEVGLLHKMWTNA</sequence>
<feature type="compositionally biased region" description="Polar residues" evidence="14">
    <location>
        <begin position="24"/>
        <end position="43"/>
    </location>
</feature>
<dbReference type="SUPFAM" id="SSF51126">
    <property type="entry name" value="Pectin lyase-like"/>
    <property type="match status" value="1"/>
</dbReference>
<evidence type="ECO:0000256" key="6">
    <source>
        <dbReference type="ARBA" id="ARBA00022871"/>
    </source>
</evidence>
<keyword evidence="9" id="KW-0206">Cytoskeleton</keyword>
<evidence type="ECO:0000256" key="9">
    <source>
        <dbReference type="ARBA" id="ARBA00023212"/>
    </source>
</evidence>
<dbReference type="InterPro" id="IPR006633">
    <property type="entry name" value="Carb-bd_sugar_hydrolysis-dom"/>
</dbReference>
<feature type="region of interest" description="Disordered" evidence="14">
    <location>
        <begin position="1"/>
        <end position="87"/>
    </location>
</feature>
<evidence type="ECO:0000259" key="15">
    <source>
        <dbReference type="SMART" id="SM00722"/>
    </source>
</evidence>
<dbReference type="InterPro" id="IPR012334">
    <property type="entry name" value="Pectin_lyas_fold"/>
</dbReference>
<dbReference type="OrthoDB" id="5978115at2759"/>
<dbReference type="AlphaFoldDB" id="A0A6P3VUS4"/>
<gene>
    <name evidence="17" type="primary">LOC105899239</name>
</gene>
<dbReference type="GO" id="GO:0007283">
    <property type="term" value="P:spermatogenesis"/>
    <property type="evidence" value="ECO:0007669"/>
    <property type="project" value="UniProtKB-KW"/>
</dbReference>
<dbReference type="KEGG" id="char:105899239"/>
<comment type="subcellular location">
    <subcellularLocation>
        <location evidence="1">Cytoplasm</location>
        <location evidence="1">Cytoskeleton</location>
        <location evidence="1">Spindle</location>
    </subcellularLocation>
</comment>
<dbReference type="GO" id="GO:0030154">
    <property type="term" value="P:cell differentiation"/>
    <property type="evidence" value="ECO:0007669"/>
    <property type="project" value="UniProtKB-KW"/>
</dbReference>
<dbReference type="FunFam" id="2.160.20.10:FF:000021">
    <property type="entry name" value="SHC binding and spindle associated 1 like"/>
    <property type="match status" value="1"/>
</dbReference>
<evidence type="ECO:0000256" key="4">
    <source>
        <dbReference type="ARBA" id="ARBA00022737"/>
    </source>
</evidence>
<keyword evidence="16" id="KW-1185">Reference proteome</keyword>
<protein>
    <recommendedName>
        <fullName evidence="12">Testicular spindle-associated protein SHCBP1L</fullName>
    </recommendedName>
    <alternativeName>
        <fullName evidence="13">SHC SH2 domain-binding protein 1-like protein</fullName>
    </alternativeName>
</protein>
<dbReference type="InterPro" id="IPR045140">
    <property type="entry name" value="SHCBP1-like"/>
</dbReference>
<dbReference type="Pfam" id="PF13229">
    <property type="entry name" value="Beta_helix"/>
    <property type="match status" value="1"/>
</dbReference>